<evidence type="ECO:0000313" key="1">
    <source>
        <dbReference type="EMBL" id="GER38300.1"/>
    </source>
</evidence>
<dbReference type="Proteomes" id="UP000325081">
    <property type="component" value="Unassembled WGS sequence"/>
</dbReference>
<sequence length="220" mass="24407">MGSEQARDRANGIPNGGKGGERAAIPLDWIGSYDLTSRVVKSLNSSFFEKEKAMQLGKIFSMLESDVLGYVISHKFGITFCPSPFSEKRQGRSPFRNYLPFLGSEGESYESIPRVVNKPESDRFFLQACRSSLRSRSCQSLVQFIRNLSSIFSLKALELGFHVRPVNLNLNMVSKRVDESKARGRFFPVGLGNAGSGVEGRGLQSFRLFFPWSGSSGSEI</sequence>
<gene>
    <name evidence="1" type="ORF">STAS_14755</name>
</gene>
<evidence type="ECO:0000313" key="2">
    <source>
        <dbReference type="Proteomes" id="UP000325081"/>
    </source>
</evidence>
<name>A0A5A7PZL5_STRAF</name>
<proteinExistence type="predicted"/>
<organism evidence="1 2">
    <name type="scientific">Striga asiatica</name>
    <name type="common">Asiatic witchweed</name>
    <name type="synonym">Buchnera asiatica</name>
    <dbReference type="NCBI Taxonomy" id="4170"/>
    <lineage>
        <taxon>Eukaryota</taxon>
        <taxon>Viridiplantae</taxon>
        <taxon>Streptophyta</taxon>
        <taxon>Embryophyta</taxon>
        <taxon>Tracheophyta</taxon>
        <taxon>Spermatophyta</taxon>
        <taxon>Magnoliopsida</taxon>
        <taxon>eudicotyledons</taxon>
        <taxon>Gunneridae</taxon>
        <taxon>Pentapetalae</taxon>
        <taxon>asterids</taxon>
        <taxon>lamiids</taxon>
        <taxon>Lamiales</taxon>
        <taxon>Orobanchaceae</taxon>
        <taxon>Buchnereae</taxon>
        <taxon>Striga</taxon>
    </lineage>
</organism>
<dbReference type="AlphaFoldDB" id="A0A5A7PZL5"/>
<comment type="caution">
    <text evidence="1">The sequence shown here is derived from an EMBL/GenBank/DDBJ whole genome shotgun (WGS) entry which is preliminary data.</text>
</comment>
<keyword evidence="1" id="KW-0436">Ligase</keyword>
<reference evidence="2" key="1">
    <citation type="journal article" date="2019" name="Curr. Biol.">
        <title>Genome Sequence of Striga asiatica Provides Insight into the Evolution of Plant Parasitism.</title>
        <authorList>
            <person name="Yoshida S."/>
            <person name="Kim S."/>
            <person name="Wafula E.K."/>
            <person name="Tanskanen J."/>
            <person name="Kim Y.M."/>
            <person name="Honaas L."/>
            <person name="Yang Z."/>
            <person name="Spallek T."/>
            <person name="Conn C.E."/>
            <person name="Ichihashi Y."/>
            <person name="Cheong K."/>
            <person name="Cui S."/>
            <person name="Der J.P."/>
            <person name="Gundlach H."/>
            <person name="Jiao Y."/>
            <person name="Hori C."/>
            <person name="Ishida J.K."/>
            <person name="Kasahara H."/>
            <person name="Kiba T."/>
            <person name="Kim M.S."/>
            <person name="Koo N."/>
            <person name="Laohavisit A."/>
            <person name="Lee Y.H."/>
            <person name="Lumba S."/>
            <person name="McCourt P."/>
            <person name="Mortimer J.C."/>
            <person name="Mutuku J.M."/>
            <person name="Nomura T."/>
            <person name="Sasaki-Sekimoto Y."/>
            <person name="Seto Y."/>
            <person name="Wang Y."/>
            <person name="Wakatake T."/>
            <person name="Sakakibara H."/>
            <person name="Demura T."/>
            <person name="Yamaguchi S."/>
            <person name="Yoneyama K."/>
            <person name="Manabe R.I."/>
            <person name="Nelson D.C."/>
            <person name="Schulman A.H."/>
            <person name="Timko M.P."/>
            <person name="dePamphilis C.W."/>
            <person name="Choi D."/>
            <person name="Shirasu K."/>
        </authorList>
    </citation>
    <scope>NUCLEOTIDE SEQUENCE [LARGE SCALE GENOMIC DNA]</scope>
    <source>
        <strain evidence="2">cv. UVA1</strain>
    </source>
</reference>
<protein>
    <submittedName>
        <fullName evidence="1">E3 UFM1-protein ligase 1 homolog</fullName>
    </submittedName>
</protein>
<accession>A0A5A7PZL5</accession>
<dbReference type="EMBL" id="BKCP01005461">
    <property type="protein sequence ID" value="GER38300.1"/>
    <property type="molecule type" value="Genomic_DNA"/>
</dbReference>
<keyword evidence="2" id="KW-1185">Reference proteome</keyword>
<dbReference type="GO" id="GO:0016874">
    <property type="term" value="F:ligase activity"/>
    <property type="evidence" value="ECO:0007669"/>
    <property type="project" value="UniProtKB-KW"/>
</dbReference>